<organism evidence="11 12">
    <name type="scientific">Spirodela intermedia</name>
    <name type="common">Intermediate duckweed</name>
    <dbReference type="NCBI Taxonomy" id="51605"/>
    <lineage>
        <taxon>Eukaryota</taxon>
        <taxon>Viridiplantae</taxon>
        <taxon>Streptophyta</taxon>
        <taxon>Embryophyta</taxon>
        <taxon>Tracheophyta</taxon>
        <taxon>Spermatophyta</taxon>
        <taxon>Magnoliopsida</taxon>
        <taxon>Liliopsida</taxon>
        <taxon>Araceae</taxon>
        <taxon>Lemnoideae</taxon>
        <taxon>Spirodela</taxon>
    </lineage>
</organism>
<sequence length="458" mass="50650">MGRRKGPLSFAWKLGLGSKLAELQPISPPRVSNGNNSGAGRSCHGGLGKVEGGTLGPPGGPCMGGLVPKGGKKKTAGSRLWMRFDLTGKTELLECDKSVIIQRAGIPPRDLRILGPVFSHSSNIIAREKAMVVNLEVVRAIITAQEVLLLDPLSQEVRPFVDQLRQQLASRSSPKTQNSDIQGKETGSPNGGRWLSVNGKGEGDEFELPFEFQVLEIALEVVCTYLESSVSELEKDAYPCLDDLAKNVSTKNLERVRGLKTTLTRLLARVQKVRDEIEHLLDDDEDMSHLYLTRKQIQNQQFEALVATSASNNNVAPVPHTGRLNSYHRTTSFVNSVRSDDYDVEDLEMLLEAYFMQLDGTRNKILSVREYIDDTEDYVNIQLDNQRNELIQLQLTLTIASFAIVLDTLIAGLFAMNIPCQLYNVNNLFGPFVGGTSSGCFIIFLLILSYARWKKLLG</sequence>
<comment type="similarity">
    <text evidence="2 8">Belongs to the CorA metal ion transporter (MIT) (TC 1.A.35.5) family.</text>
</comment>
<feature type="region of interest" description="Disordered" evidence="10">
    <location>
        <begin position="25"/>
        <end position="55"/>
    </location>
</feature>
<dbReference type="OrthoDB" id="10251508at2759"/>
<reference evidence="11" key="1">
    <citation type="submission" date="2020-02" db="EMBL/GenBank/DDBJ databases">
        <authorList>
            <person name="Scholz U."/>
            <person name="Mascher M."/>
            <person name="Fiebig A."/>
        </authorList>
    </citation>
    <scope>NUCLEOTIDE SEQUENCE</scope>
</reference>
<dbReference type="Gene3D" id="2.40.128.330">
    <property type="match status" value="1"/>
</dbReference>
<feature type="transmembrane region" description="Helical" evidence="8">
    <location>
        <begin position="395"/>
        <end position="416"/>
    </location>
</feature>
<proteinExistence type="inferred from homology"/>
<keyword evidence="12" id="KW-1185">Reference proteome</keyword>
<dbReference type="GO" id="GO:0016020">
    <property type="term" value="C:membrane"/>
    <property type="evidence" value="ECO:0007669"/>
    <property type="project" value="UniProtKB-SubCell"/>
</dbReference>
<dbReference type="PANTHER" id="PTHR13890">
    <property type="entry name" value="RNA SPLICING PROTEIN MRS2, MITOCHONDRIAL"/>
    <property type="match status" value="1"/>
</dbReference>
<comment type="function">
    <text evidence="8">Magnesium transporter that may mediate the influx of magnesium.</text>
</comment>
<evidence type="ECO:0000256" key="6">
    <source>
        <dbReference type="ARBA" id="ARBA00023065"/>
    </source>
</evidence>
<feature type="transmembrane region" description="Helical" evidence="8">
    <location>
        <begin position="428"/>
        <end position="451"/>
    </location>
</feature>
<dbReference type="AlphaFoldDB" id="A0A7I8KDL9"/>
<keyword evidence="9" id="KW-0175">Coiled coil</keyword>
<dbReference type="PANTHER" id="PTHR13890:SF2">
    <property type="entry name" value="MAGNESIUM TRANSPORTER MRS2-4-RELATED"/>
    <property type="match status" value="1"/>
</dbReference>
<dbReference type="Proteomes" id="UP000663760">
    <property type="component" value="Chromosome 4"/>
</dbReference>
<gene>
    <name evidence="11" type="ORF">SI8410_04005849</name>
</gene>
<evidence type="ECO:0000313" key="11">
    <source>
        <dbReference type="EMBL" id="CAA7395188.1"/>
    </source>
</evidence>
<evidence type="ECO:0000256" key="10">
    <source>
        <dbReference type="SAM" id="MobiDB-lite"/>
    </source>
</evidence>
<feature type="coiled-coil region" evidence="9">
    <location>
        <begin position="256"/>
        <end position="283"/>
    </location>
</feature>
<keyword evidence="6 8" id="KW-0406">Ion transport</keyword>
<evidence type="ECO:0000256" key="8">
    <source>
        <dbReference type="RuleBase" id="RU366041"/>
    </source>
</evidence>
<feature type="compositionally biased region" description="Gly residues" evidence="10">
    <location>
        <begin position="43"/>
        <end position="55"/>
    </location>
</feature>
<evidence type="ECO:0000256" key="3">
    <source>
        <dbReference type="ARBA" id="ARBA00022448"/>
    </source>
</evidence>
<dbReference type="InterPro" id="IPR039204">
    <property type="entry name" value="MRS2-like"/>
</dbReference>
<keyword evidence="7 8" id="KW-0472">Membrane</keyword>
<accession>A0A7I8KDL9</accession>
<keyword evidence="5 8" id="KW-1133">Transmembrane helix</keyword>
<evidence type="ECO:0000256" key="9">
    <source>
        <dbReference type="SAM" id="Coils"/>
    </source>
</evidence>
<evidence type="ECO:0000256" key="4">
    <source>
        <dbReference type="ARBA" id="ARBA00022692"/>
    </source>
</evidence>
<comment type="subcellular location">
    <subcellularLocation>
        <location evidence="1 8">Membrane</location>
        <topology evidence="1 8">Multi-pass membrane protein</topology>
    </subcellularLocation>
</comment>
<evidence type="ECO:0000256" key="1">
    <source>
        <dbReference type="ARBA" id="ARBA00004141"/>
    </source>
</evidence>
<dbReference type="Pfam" id="PF22099">
    <property type="entry name" value="MRS2-like"/>
    <property type="match status" value="2"/>
</dbReference>
<dbReference type="EMBL" id="LR746267">
    <property type="protein sequence ID" value="CAA7395188.1"/>
    <property type="molecule type" value="Genomic_DNA"/>
</dbReference>
<keyword evidence="3 8" id="KW-0813">Transport</keyword>
<feature type="compositionally biased region" description="Polar residues" evidence="10">
    <location>
        <begin position="30"/>
        <end position="39"/>
    </location>
</feature>
<dbReference type="FunFam" id="2.40.128.330:FF:000001">
    <property type="entry name" value="Magnesium transporter MRS2-1"/>
    <property type="match status" value="1"/>
</dbReference>
<keyword evidence="4 8" id="KW-0812">Transmembrane</keyword>
<feature type="region of interest" description="Disordered" evidence="10">
    <location>
        <begin position="168"/>
        <end position="194"/>
    </location>
</feature>
<evidence type="ECO:0000256" key="2">
    <source>
        <dbReference type="ARBA" id="ARBA00007535"/>
    </source>
</evidence>
<evidence type="ECO:0000313" key="12">
    <source>
        <dbReference type="Proteomes" id="UP000663760"/>
    </source>
</evidence>
<dbReference type="Gene3D" id="1.20.58.340">
    <property type="entry name" value="Magnesium transport protein CorA, transmembrane region"/>
    <property type="match status" value="1"/>
</dbReference>
<keyword evidence="8" id="KW-0460">Magnesium</keyword>
<evidence type="ECO:0000256" key="7">
    <source>
        <dbReference type="ARBA" id="ARBA00023136"/>
    </source>
</evidence>
<feature type="compositionally biased region" description="Polar residues" evidence="10">
    <location>
        <begin position="168"/>
        <end position="188"/>
    </location>
</feature>
<protein>
    <recommendedName>
        <fullName evidence="8">Magnesium transporter</fullName>
    </recommendedName>
</protein>
<evidence type="ECO:0000256" key="5">
    <source>
        <dbReference type="ARBA" id="ARBA00022989"/>
    </source>
</evidence>
<dbReference type="CDD" id="cd12823">
    <property type="entry name" value="Mrs2_Mfm1p-like"/>
    <property type="match status" value="1"/>
</dbReference>
<name>A0A7I8KDL9_SPIIN</name>
<dbReference type="GO" id="GO:0015095">
    <property type="term" value="F:magnesium ion transmembrane transporter activity"/>
    <property type="evidence" value="ECO:0007669"/>
    <property type="project" value="TreeGrafter"/>
</dbReference>